<protein>
    <submittedName>
        <fullName evidence="3">Uncharacterized protein</fullName>
    </submittedName>
</protein>
<reference evidence="3" key="1">
    <citation type="submission" date="2015-11" db="EMBL/GenBank/DDBJ databases">
        <title>De novo transcriptome assembly of four potential Pierce s Disease insect vectors from Arizona vineyards.</title>
        <authorList>
            <person name="Tassone E.E."/>
        </authorList>
    </citation>
    <scope>NUCLEOTIDE SEQUENCE</scope>
</reference>
<feature type="region of interest" description="Disordered" evidence="2">
    <location>
        <begin position="144"/>
        <end position="180"/>
    </location>
</feature>
<feature type="non-terminal residue" evidence="3">
    <location>
        <position position="231"/>
    </location>
</feature>
<evidence type="ECO:0000256" key="1">
    <source>
        <dbReference type="SAM" id="Coils"/>
    </source>
</evidence>
<proteinExistence type="predicted"/>
<gene>
    <name evidence="3" type="ORF">g.53865</name>
</gene>
<feature type="non-terminal residue" evidence="3">
    <location>
        <position position="1"/>
    </location>
</feature>
<feature type="compositionally biased region" description="Polar residues" evidence="2">
    <location>
        <begin position="154"/>
        <end position="166"/>
    </location>
</feature>
<sequence>QLLRDHHDEHFRAMFPLVILQQTLSYYLSVRLANNYSGYISQLLLEIAQLKSKQDILEQEVKILGTEVTQSKQEVTLEANKQTDYSILSPNSLKIHSLSTLKRANTPSKNKNKTLNTKKNHFSISLQMVKSKSKQPVLHPAKKAEEPYNGVNPGPSQQKGQCSLPTQHLEKDPKWTPKKSLKKPKVFGTFRVHKGPPMTARIREINDTYLDFFNKYIGEPSIEIKGTPDSN</sequence>
<evidence type="ECO:0000256" key="2">
    <source>
        <dbReference type="SAM" id="MobiDB-lite"/>
    </source>
</evidence>
<evidence type="ECO:0000313" key="3">
    <source>
        <dbReference type="EMBL" id="JAT14840.1"/>
    </source>
</evidence>
<dbReference type="AlphaFoldDB" id="A0A1B6KTS6"/>
<organism evidence="3">
    <name type="scientific">Graphocephala atropunctata</name>
    <dbReference type="NCBI Taxonomy" id="36148"/>
    <lineage>
        <taxon>Eukaryota</taxon>
        <taxon>Metazoa</taxon>
        <taxon>Ecdysozoa</taxon>
        <taxon>Arthropoda</taxon>
        <taxon>Hexapoda</taxon>
        <taxon>Insecta</taxon>
        <taxon>Pterygota</taxon>
        <taxon>Neoptera</taxon>
        <taxon>Paraneoptera</taxon>
        <taxon>Hemiptera</taxon>
        <taxon>Auchenorrhyncha</taxon>
        <taxon>Membracoidea</taxon>
        <taxon>Cicadellidae</taxon>
        <taxon>Cicadellinae</taxon>
        <taxon>Cicadellini</taxon>
        <taxon>Graphocephala</taxon>
    </lineage>
</organism>
<name>A0A1B6KTS6_9HEMI</name>
<accession>A0A1B6KTS6</accession>
<feature type="coiled-coil region" evidence="1">
    <location>
        <begin position="40"/>
        <end position="67"/>
    </location>
</feature>
<keyword evidence="1" id="KW-0175">Coiled coil</keyword>
<dbReference type="EMBL" id="GEBQ01025137">
    <property type="protein sequence ID" value="JAT14840.1"/>
    <property type="molecule type" value="Transcribed_RNA"/>
</dbReference>